<protein>
    <submittedName>
        <fullName evidence="1">Cephalosporin hydroxylase</fullName>
    </submittedName>
</protein>
<gene>
    <name evidence="1" type="ORF">LA5096_05968</name>
</gene>
<keyword evidence="2" id="KW-1185">Reference proteome</keyword>
<dbReference type="Gene3D" id="3.40.50.150">
    <property type="entry name" value="Vaccinia Virus protein VP39"/>
    <property type="match status" value="1"/>
</dbReference>
<evidence type="ECO:0000313" key="1">
    <source>
        <dbReference type="EMBL" id="CTQ79020.1"/>
    </source>
</evidence>
<dbReference type="AlphaFoldDB" id="A0A0M6ZQ34"/>
<proteinExistence type="predicted"/>
<evidence type="ECO:0000313" key="2">
    <source>
        <dbReference type="Proteomes" id="UP000049983"/>
    </source>
</evidence>
<dbReference type="EMBL" id="CXWC01000017">
    <property type="protein sequence ID" value="CTQ79020.1"/>
    <property type="molecule type" value="Genomic_DNA"/>
</dbReference>
<dbReference type="InterPro" id="IPR029063">
    <property type="entry name" value="SAM-dependent_MTases_sf"/>
</dbReference>
<dbReference type="GeneID" id="97673201"/>
<name>A0A0M6ZQ34_9HYPH</name>
<dbReference type="Proteomes" id="UP000049983">
    <property type="component" value="Unassembled WGS sequence"/>
</dbReference>
<dbReference type="RefSeq" id="WP_144436248.1">
    <property type="nucleotide sequence ID" value="NZ_CXWA01000031.1"/>
</dbReference>
<organism evidence="1 2">
    <name type="scientific">Roseibium album</name>
    <dbReference type="NCBI Taxonomy" id="311410"/>
    <lineage>
        <taxon>Bacteria</taxon>
        <taxon>Pseudomonadati</taxon>
        <taxon>Pseudomonadota</taxon>
        <taxon>Alphaproteobacteria</taxon>
        <taxon>Hyphomicrobiales</taxon>
        <taxon>Stappiaceae</taxon>
        <taxon>Roseibium</taxon>
    </lineage>
</organism>
<dbReference type="OrthoDB" id="799111at2"/>
<sequence length="240" mass="27044">MYSDMRERLEQATTGGEAANHGAAHLLAMYYEIVQRDQPVVLELGTQTGSSTRTFLGAIQEGDGGQLVSIDIEDCSNVAESPHWTFIQSDSADIKGIVSAAPILKLGIDVLYIDSLHHVDHVKKELFGFFPFLKRGGVIFFDDVDSLPYMRGREKDNIHTEIGNRTILNFLHEVFEDNVEKLYFSISRGASGLARLEKRSKLGDELSDEQMPRARTSKRYWKTRRSILKRLGRLLPSINS</sequence>
<reference evidence="2" key="1">
    <citation type="submission" date="2015-07" db="EMBL/GenBank/DDBJ databases">
        <authorList>
            <person name="Rodrigo-Torres Lidia"/>
            <person name="Arahal R.David."/>
        </authorList>
    </citation>
    <scope>NUCLEOTIDE SEQUENCE [LARGE SCALE GENOMIC DNA]</scope>
    <source>
        <strain evidence="2">CECT 5096</strain>
    </source>
</reference>
<dbReference type="STRING" id="311410.LA5095_05718"/>
<dbReference type="SUPFAM" id="SSF53335">
    <property type="entry name" value="S-adenosyl-L-methionine-dependent methyltransferases"/>
    <property type="match status" value="1"/>
</dbReference>
<accession>A0A0M6ZQ34</accession>
<dbReference type="Pfam" id="PF13578">
    <property type="entry name" value="Methyltransf_24"/>
    <property type="match status" value="1"/>
</dbReference>